<dbReference type="Proteomes" id="UP000660265">
    <property type="component" value="Unassembled WGS sequence"/>
</dbReference>
<evidence type="ECO:0000313" key="9">
    <source>
        <dbReference type="EMBL" id="GGJ85430.1"/>
    </source>
</evidence>
<comment type="subcellular location">
    <subcellularLocation>
        <location evidence="1 8">Cell membrane</location>
        <topology evidence="1 8">Multi-pass membrane protein</topology>
    </subcellularLocation>
</comment>
<feature type="transmembrane region" description="Helical" evidence="8">
    <location>
        <begin position="105"/>
        <end position="126"/>
    </location>
</feature>
<dbReference type="Pfam" id="PF01925">
    <property type="entry name" value="TauE"/>
    <property type="match status" value="1"/>
</dbReference>
<feature type="transmembrane region" description="Helical" evidence="8">
    <location>
        <begin position="12"/>
        <end position="43"/>
    </location>
</feature>
<organism evidence="9 10">
    <name type="scientific">Streptomyces camponoticapitis</name>
    <dbReference type="NCBI Taxonomy" id="1616125"/>
    <lineage>
        <taxon>Bacteria</taxon>
        <taxon>Bacillati</taxon>
        <taxon>Actinomycetota</taxon>
        <taxon>Actinomycetes</taxon>
        <taxon>Kitasatosporales</taxon>
        <taxon>Streptomycetaceae</taxon>
        <taxon>Streptomyces</taxon>
    </lineage>
</organism>
<sequence length="244" mass="24593">MIDGLSQGLGGGGMALLAAVVALAAFVQGTSGLGFALIVAPVVGMVDPGLLPVFLLASMIPLNLYVAWRERASLDIRGARWISAARLAVTPGGLALLWAVPERHLGVVVGAATVLAVLVSLLAPVFTPGRAAYVGAGAVTALTETATGVGGPPLALVYQHRPPAELRSTVAVCFLVGEVASLGLLFATGQGSPGQASPALLLLPALALGVWLSRLAHHRVDAAKLRVMVLVFAAVSGAVLIAGR</sequence>
<comment type="similarity">
    <text evidence="2 8">Belongs to the 4-toluene sulfonate uptake permease (TSUP) (TC 2.A.102) family.</text>
</comment>
<protein>
    <recommendedName>
        <fullName evidence="8">Probable membrane transporter protein</fullName>
    </recommendedName>
</protein>
<evidence type="ECO:0000256" key="8">
    <source>
        <dbReference type="RuleBase" id="RU363041"/>
    </source>
</evidence>
<gene>
    <name evidence="9" type="ORF">GCM10011583_16340</name>
</gene>
<feature type="transmembrane region" description="Helical" evidence="8">
    <location>
        <begin position="169"/>
        <end position="189"/>
    </location>
</feature>
<evidence type="ECO:0000256" key="6">
    <source>
        <dbReference type="ARBA" id="ARBA00022989"/>
    </source>
</evidence>
<feature type="transmembrane region" description="Helical" evidence="8">
    <location>
        <begin position="225"/>
        <end position="243"/>
    </location>
</feature>
<evidence type="ECO:0000313" key="10">
    <source>
        <dbReference type="Proteomes" id="UP000660265"/>
    </source>
</evidence>
<evidence type="ECO:0000256" key="2">
    <source>
        <dbReference type="ARBA" id="ARBA00009142"/>
    </source>
</evidence>
<keyword evidence="7 8" id="KW-0472">Membrane</keyword>
<reference evidence="10" key="1">
    <citation type="journal article" date="2019" name="Int. J. Syst. Evol. Microbiol.">
        <title>The Global Catalogue of Microorganisms (GCM) 10K type strain sequencing project: providing services to taxonomists for standard genome sequencing and annotation.</title>
        <authorList>
            <consortium name="The Broad Institute Genomics Platform"/>
            <consortium name="The Broad Institute Genome Sequencing Center for Infectious Disease"/>
            <person name="Wu L."/>
            <person name="Ma J."/>
        </authorList>
    </citation>
    <scope>NUCLEOTIDE SEQUENCE [LARGE SCALE GENOMIC DNA]</scope>
    <source>
        <strain evidence="10">CGMCC 4.7275</strain>
    </source>
</reference>
<dbReference type="PANTHER" id="PTHR30269:SF37">
    <property type="entry name" value="MEMBRANE TRANSPORTER PROTEIN"/>
    <property type="match status" value="1"/>
</dbReference>
<comment type="caution">
    <text evidence="9">The sequence shown here is derived from an EMBL/GenBank/DDBJ whole genome shotgun (WGS) entry which is preliminary data.</text>
</comment>
<dbReference type="InterPro" id="IPR052017">
    <property type="entry name" value="TSUP"/>
</dbReference>
<accession>A0ABQ2E205</accession>
<feature type="transmembrane region" description="Helical" evidence="8">
    <location>
        <begin position="195"/>
        <end position="213"/>
    </location>
</feature>
<feature type="transmembrane region" description="Helical" evidence="8">
    <location>
        <begin position="49"/>
        <end position="68"/>
    </location>
</feature>
<keyword evidence="6 8" id="KW-1133">Transmembrane helix</keyword>
<evidence type="ECO:0000256" key="1">
    <source>
        <dbReference type="ARBA" id="ARBA00004651"/>
    </source>
</evidence>
<evidence type="ECO:0000256" key="4">
    <source>
        <dbReference type="ARBA" id="ARBA00022475"/>
    </source>
</evidence>
<dbReference type="EMBL" id="BMMV01000004">
    <property type="protein sequence ID" value="GGJ85430.1"/>
    <property type="molecule type" value="Genomic_DNA"/>
</dbReference>
<proteinExistence type="inferred from homology"/>
<keyword evidence="10" id="KW-1185">Reference proteome</keyword>
<keyword evidence="3" id="KW-0813">Transport</keyword>
<keyword evidence="4 8" id="KW-1003">Cell membrane</keyword>
<evidence type="ECO:0000256" key="7">
    <source>
        <dbReference type="ARBA" id="ARBA00023136"/>
    </source>
</evidence>
<keyword evidence="5 8" id="KW-0812">Transmembrane</keyword>
<name>A0ABQ2E205_9ACTN</name>
<dbReference type="InterPro" id="IPR002781">
    <property type="entry name" value="TM_pro_TauE-like"/>
</dbReference>
<evidence type="ECO:0000256" key="3">
    <source>
        <dbReference type="ARBA" id="ARBA00022448"/>
    </source>
</evidence>
<dbReference type="PANTHER" id="PTHR30269">
    <property type="entry name" value="TRANSMEMBRANE PROTEIN YFCA"/>
    <property type="match status" value="1"/>
</dbReference>
<evidence type="ECO:0000256" key="5">
    <source>
        <dbReference type="ARBA" id="ARBA00022692"/>
    </source>
</evidence>
<feature type="transmembrane region" description="Helical" evidence="8">
    <location>
        <begin position="80"/>
        <end position="99"/>
    </location>
</feature>